<comment type="caution">
    <text evidence="3">The sequence shown here is derived from an EMBL/GenBank/DDBJ whole genome shotgun (WGS) entry which is preliminary data.</text>
</comment>
<name>A0ABU7B0M3_9TELE</name>
<dbReference type="Proteomes" id="UP001345963">
    <property type="component" value="Unassembled WGS sequence"/>
</dbReference>
<feature type="domain" description="Ig-like" evidence="2">
    <location>
        <begin position="1"/>
        <end position="71"/>
    </location>
</feature>
<keyword evidence="4" id="KW-1185">Reference proteome</keyword>
<dbReference type="EMBL" id="JAHUTI010036323">
    <property type="protein sequence ID" value="MED6243829.1"/>
    <property type="molecule type" value="Genomic_DNA"/>
</dbReference>
<evidence type="ECO:0000256" key="1">
    <source>
        <dbReference type="SAM" id="MobiDB-lite"/>
    </source>
</evidence>
<feature type="region of interest" description="Disordered" evidence="1">
    <location>
        <begin position="1"/>
        <end position="20"/>
    </location>
</feature>
<protein>
    <recommendedName>
        <fullName evidence="2">Ig-like domain-containing protein</fullName>
    </recommendedName>
</protein>
<dbReference type="InterPro" id="IPR007110">
    <property type="entry name" value="Ig-like_dom"/>
</dbReference>
<sequence>MSCSSEGIDPNPQHSWSFKASSNTSVHSSITLQKTEEQLYNINSSLKVSVAVSYLNYSCTFSTRRNKRTFTLFKSISISVPEAEATMNCAAWNLTVTRLVWRFNHSQILLSKNRTDADHSVSEDWRKHEVRQPHITGFIVKAGGTLHM</sequence>
<evidence type="ECO:0000313" key="3">
    <source>
        <dbReference type="EMBL" id="MED6243829.1"/>
    </source>
</evidence>
<evidence type="ECO:0000259" key="2">
    <source>
        <dbReference type="PROSITE" id="PS50835"/>
    </source>
</evidence>
<proteinExistence type="predicted"/>
<dbReference type="PROSITE" id="PS50835">
    <property type="entry name" value="IG_LIKE"/>
    <property type="match status" value="1"/>
</dbReference>
<evidence type="ECO:0000313" key="4">
    <source>
        <dbReference type="Proteomes" id="UP001345963"/>
    </source>
</evidence>
<reference evidence="3 4" key="1">
    <citation type="submission" date="2021-07" db="EMBL/GenBank/DDBJ databases">
        <authorList>
            <person name="Palmer J.M."/>
        </authorList>
    </citation>
    <scope>NUCLEOTIDE SEQUENCE [LARGE SCALE GENOMIC DNA]</scope>
    <source>
        <strain evidence="3 4">AT_MEX2019</strain>
        <tissue evidence="3">Muscle</tissue>
    </source>
</reference>
<dbReference type="Gene3D" id="2.60.40.10">
    <property type="entry name" value="Immunoglobulins"/>
    <property type="match status" value="1"/>
</dbReference>
<organism evidence="3 4">
    <name type="scientific">Ataeniobius toweri</name>
    <dbReference type="NCBI Taxonomy" id="208326"/>
    <lineage>
        <taxon>Eukaryota</taxon>
        <taxon>Metazoa</taxon>
        <taxon>Chordata</taxon>
        <taxon>Craniata</taxon>
        <taxon>Vertebrata</taxon>
        <taxon>Euteleostomi</taxon>
        <taxon>Actinopterygii</taxon>
        <taxon>Neopterygii</taxon>
        <taxon>Teleostei</taxon>
        <taxon>Neoteleostei</taxon>
        <taxon>Acanthomorphata</taxon>
        <taxon>Ovalentaria</taxon>
        <taxon>Atherinomorphae</taxon>
        <taxon>Cyprinodontiformes</taxon>
        <taxon>Goodeidae</taxon>
        <taxon>Ataeniobius</taxon>
    </lineage>
</organism>
<accession>A0ABU7B0M3</accession>
<gene>
    <name evidence="3" type="ORF">ATANTOWER_027731</name>
</gene>
<dbReference type="InterPro" id="IPR013783">
    <property type="entry name" value="Ig-like_fold"/>
</dbReference>